<dbReference type="InterPro" id="IPR022198">
    <property type="entry name" value="DUF3723"/>
</dbReference>
<evidence type="ECO:0000313" key="3">
    <source>
        <dbReference type="Proteomes" id="UP000184499"/>
    </source>
</evidence>
<proteinExistence type="predicted"/>
<keyword evidence="3" id="KW-1185">Reference proteome</keyword>
<accession>A0A1L9U226</accession>
<reference evidence="3" key="1">
    <citation type="journal article" date="2017" name="Genome Biol.">
        <title>Comparative genomics reveals high biological diversity and specific adaptations in the industrially and medically important fungal genus Aspergillus.</title>
        <authorList>
            <person name="de Vries R.P."/>
            <person name="Riley R."/>
            <person name="Wiebenga A."/>
            <person name="Aguilar-Osorio G."/>
            <person name="Amillis S."/>
            <person name="Uchima C.A."/>
            <person name="Anderluh G."/>
            <person name="Asadollahi M."/>
            <person name="Askin M."/>
            <person name="Barry K."/>
            <person name="Battaglia E."/>
            <person name="Bayram O."/>
            <person name="Benocci T."/>
            <person name="Braus-Stromeyer S.A."/>
            <person name="Caldana C."/>
            <person name="Canovas D."/>
            <person name="Cerqueira G.C."/>
            <person name="Chen F."/>
            <person name="Chen W."/>
            <person name="Choi C."/>
            <person name="Clum A."/>
            <person name="Dos Santos R.A."/>
            <person name="Damasio A.R."/>
            <person name="Diallinas G."/>
            <person name="Emri T."/>
            <person name="Fekete E."/>
            <person name="Flipphi M."/>
            <person name="Freyberg S."/>
            <person name="Gallo A."/>
            <person name="Gournas C."/>
            <person name="Habgood R."/>
            <person name="Hainaut M."/>
            <person name="Harispe M.L."/>
            <person name="Henrissat B."/>
            <person name="Hilden K.S."/>
            <person name="Hope R."/>
            <person name="Hossain A."/>
            <person name="Karabika E."/>
            <person name="Karaffa L."/>
            <person name="Karanyi Z."/>
            <person name="Krasevec N."/>
            <person name="Kuo A."/>
            <person name="Kusch H."/>
            <person name="LaButti K."/>
            <person name="Lagendijk E.L."/>
            <person name="Lapidus A."/>
            <person name="Levasseur A."/>
            <person name="Lindquist E."/>
            <person name="Lipzen A."/>
            <person name="Logrieco A.F."/>
            <person name="MacCabe A."/>
            <person name="Maekelae M.R."/>
            <person name="Malavazi I."/>
            <person name="Melin P."/>
            <person name="Meyer V."/>
            <person name="Mielnichuk N."/>
            <person name="Miskei M."/>
            <person name="Molnar A.P."/>
            <person name="Mule G."/>
            <person name="Ngan C.Y."/>
            <person name="Orejas M."/>
            <person name="Orosz E."/>
            <person name="Ouedraogo J.P."/>
            <person name="Overkamp K.M."/>
            <person name="Park H.-S."/>
            <person name="Perrone G."/>
            <person name="Piumi F."/>
            <person name="Punt P.J."/>
            <person name="Ram A.F."/>
            <person name="Ramon A."/>
            <person name="Rauscher S."/>
            <person name="Record E."/>
            <person name="Riano-Pachon D.M."/>
            <person name="Robert V."/>
            <person name="Roehrig J."/>
            <person name="Ruller R."/>
            <person name="Salamov A."/>
            <person name="Salih N.S."/>
            <person name="Samson R.A."/>
            <person name="Sandor E."/>
            <person name="Sanguinetti M."/>
            <person name="Schuetze T."/>
            <person name="Sepcic K."/>
            <person name="Shelest E."/>
            <person name="Sherlock G."/>
            <person name="Sophianopoulou V."/>
            <person name="Squina F.M."/>
            <person name="Sun H."/>
            <person name="Susca A."/>
            <person name="Todd R.B."/>
            <person name="Tsang A."/>
            <person name="Unkles S.E."/>
            <person name="van de Wiele N."/>
            <person name="van Rossen-Uffink D."/>
            <person name="Oliveira J.V."/>
            <person name="Vesth T.C."/>
            <person name="Visser J."/>
            <person name="Yu J.-H."/>
            <person name="Zhou M."/>
            <person name="Andersen M.R."/>
            <person name="Archer D.B."/>
            <person name="Baker S.E."/>
            <person name="Benoit I."/>
            <person name="Brakhage A.A."/>
            <person name="Braus G.H."/>
            <person name="Fischer R."/>
            <person name="Frisvad J.C."/>
            <person name="Goldman G.H."/>
            <person name="Houbraken J."/>
            <person name="Oakley B."/>
            <person name="Pocsi I."/>
            <person name="Scazzocchio C."/>
            <person name="Seiboth B."/>
            <person name="vanKuyk P.A."/>
            <person name="Wortman J."/>
            <person name="Dyer P.S."/>
            <person name="Grigoriev I.V."/>
        </authorList>
    </citation>
    <scope>NUCLEOTIDE SEQUENCE [LARGE SCALE GENOMIC DNA]</scope>
    <source>
        <strain evidence="3">CBS 101740 / IMI 381727 / IBT 21946</strain>
    </source>
</reference>
<dbReference type="EMBL" id="KV878716">
    <property type="protein sequence ID" value="OJJ65613.1"/>
    <property type="molecule type" value="Genomic_DNA"/>
</dbReference>
<dbReference type="Pfam" id="PF12520">
    <property type="entry name" value="DUF3723"/>
    <property type="match status" value="1"/>
</dbReference>
<sequence>MQTHIDDSLYLFIDHLHADKVPMVETVTGFFVRRCVYFFIFGDLTSFPLLDHDPNIYKSSTATVLHDEAGHVVSDEDTADDTHVSGRTGRGTGGQIVQDHRLQQSIQADNSAHRARECRALEIGKNQANENRKGWRQRQSGCLRRARKLGRRWYEQQKVDSGDLKSHDLSSVNCDYGIADCSSASPAFSDSTISTPQRTDPSTADPNSTERSTDLGYRGDSDLASEVQSVSSTPVPDFEERSDME</sequence>
<dbReference type="Proteomes" id="UP000184499">
    <property type="component" value="Unassembled WGS sequence"/>
</dbReference>
<dbReference type="GeneID" id="93578714"/>
<feature type="region of interest" description="Disordered" evidence="1">
    <location>
        <begin position="185"/>
        <end position="245"/>
    </location>
</feature>
<dbReference type="OrthoDB" id="4369850at2759"/>
<feature type="compositionally biased region" description="Basic and acidic residues" evidence="1">
    <location>
        <begin position="211"/>
        <end position="221"/>
    </location>
</feature>
<evidence type="ECO:0000256" key="1">
    <source>
        <dbReference type="SAM" id="MobiDB-lite"/>
    </source>
</evidence>
<dbReference type="RefSeq" id="XP_067472864.1">
    <property type="nucleotide sequence ID" value="XM_067626226.1"/>
</dbReference>
<dbReference type="VEuPathDB" id="FungiDB:ASPBRDRAFT_490312"/>
<dbReference type="AlphaFoldDB" id="A0A1L9U226"/>
<feature type="region of interest" description="Disordered" evidence="1">
    <location>
        <begin position="76"/>
        <end position="98"/>
    </location>
</feature>
<organism evidence="2 3">
    <name type="scientific">Aspergillus brasiliensis (strain CBS 101740 / IMI 381727 / IBT 21946)</name>
    <dbReference type="NCBI Taxonomy" id="767769"/>
    <lineage>
        <taxon>Eukaryota</taxon>
        <taxon>Fungi</taxon>
        <taxon>Dikarya</taxon>
        <taxon>Ascomycota</taxon>
        <taxon>Pezizomycotina</taxon>
        <taxon>Eurotiomycetes</taxon>
        <taxon>Eurotiomycetidae</taxon>
        <taxon>Eurotiales</taxon>
        <taxon>Aspergillaceae</taxon>
        <taxon>Aspergillus</taxon>
        <taxon>Aspergillus subgen. Circumdati</taxon>
    </lineage>
</organism>
<protein>
    <submittedName>
        <fullName evidence="2">Uncharacterized protein</fullName>
    </submittedName>
</protein>
<feature type="compositionally biased region" description="Polar residues" evidence="1">
    <location>
        <begin position="185"/>
        <end position="210"/>
    </location>
</feature>
<gene>
    <name evidence="2" type="ORF">ASPBRDRAFT_490312</name>
</gene>
<name>A0A1L9U226_ASPBC</name>
<evidence type="ECO:0000313" key="2">
    <source>
        <dbReference type="EMBL" id="OJJ65613.1"/>
    </source>
</evidence>